<gene>
    <name evidence="4" type="ORF">FOA43_001804</name>
</gene>
<dbReference type="InterPro" id="IPR043162">
    <property type="entry name" value="DOCK_C_lobe_C"/>
</dbReference>
<feature type="compositionally biased region" description="Low complexity" evidence="2">
    <location>
        <begin position="2187"/>
        <end position="2223"/>
    </location>
</feature>
<feature type="region of interest" description="Disordered" evidence="2">
    <location>
        <begin position="324"/>
        <end position="353"/>
    </location>
</feature>
<feature type="compositionally biased region" description="Polar residues" evidence="2">
    <location>
        <begin position="302"/>
        <end position="312"/>
    </location>
</feature>
<dbReference type="InterPro" id="IPR043161">
    <property type="entry name" value="DOCK_C_lobe_A"/>
</dbReference>
<feature type="domain" description="DOCKER" evidence="3">
    <location>
        <begin position="1071"/>
        <end position="1516"/>
    </location>
</feature>
<dbReference type="Gene3D" id="1.20.58.740">
    <property type="match status" value="1"/>
</dbReference>
<dbReference type="InterPro" id="IPR013887">
    <property type="entry name" value="UPF0592"/>
</dbReference>
<comment type="similarity">
    <text evidence="1">Belongs to the DOCK family.</text>
</comment>
<dbReference type="GO" id="GO:0005737">
    <property type="term" value="C:cytoplasm"/>
    <property type="evidence" value="ECO:0007669"/>
    <property type="project" value="TreeGrafter"/>
</dbReference>
<keyword evidence="5" id="KW-1185">Reference proteome</keyword>
<dbReference type="Gene3D" id="1.25.40.410">
    <property type="match status" value="1"/>
</dbReference>
<dbReference type="GO" id="GO:0005886">
    <property type="term" value="C:plasma membrane"/>
    <property type="evidence" value="ECO:0007669"/>
    <property type="project" value="TreeGrafter"/>
</dbReference>
<reference evidence="4" key="1">
    <citation type="submission" date="2020-10" db="EMBL/GenBank/DDBJ databases">
        <authorList>
            <person name="Roach M.J.R."/>
        </authorList>
    </citation>
    <scope>NUCLEOTIDE SEQUENCE</scope>
    <source>
        <strain evidence="4">CBS 1945</strain>
    </source>
</reference>
<evidence type="ECO:0000313" key="4">
    <source>
        <dbReference type="EMBL" id="QPG74474.1"/>
    </source>
</evidence>
<feature type="region of interest" description="Disordered" evidence="2">
    <location>
        <begin position="2140"/>
        <end position="2172"/>
    </location>
</feature>
<feature type="compositionally biased region" description="Acidic residues" evidence="2">
    <location>
        <begin position="604"/>
        <end position="618"/>
    </location>
</feature>
<dbReference type="GO" id="GO:0031267">
    <property type="term" value="F:small GTPase binding"/>
    <property type="evidence" value="ECO:0007669"/>
    <property type="project" value="TreeGrafter"/>
</dbReference>
<feature type="region of interest" description="Disordered" evidence="2">
    <location>
        <begin position="291"/>
        <end position="312"/>
    </location>
</feature>
<dbReference type="Proteomes" id="UP000662931">
    <property type="component" value="Chromosome 1"/>
</dbReference>
<dbReference type="GeneID" id="62195205"/>
<dbReference type="KEGG" id="bnn:FOA43_001804"/>
<feature type="compositionally biased region" description="Low complexity" evidence="2">
    <location>
        <begin position="1793"/>
        <end position="1807"/>
    </location>
</feature>
<feature type="compositionally biased region" description="Basic and acidic residues" evidence="2">
    <location>
        <begin position="2140"/>
        <end position="2152"/>
    </location>
</feature>
<accession>A0A875S5J9</accession>
<proteinExistence type="inferred from homology"/>
<dbReference type="GO" id="GO:0007264">
    <property type="term" value="P:small GTPase-mediated signal transduction"/>
    <property type="evidence" value="ECO:0007669"/>
    <property type="project" value="InterPro"/>
</dbReference>
<evidence type="ECO:0000256" key="1">
    <source>
        <dbReference type="PROSITE-ProRule" id="PRU00984"/>
    </source>
</evidence>
<sequence>MTAWHPLPSLVYAKVVRPFLPLNGGDDSSEVTRRRLAKCVRNVYPGDHVYLFEAAGLDAAGLDELAAKPTSSETSAKASTTDTFGRGYVISQPVPSDFSSAVSDLSRLPENRISVSIVPFSCLKVEELERPDSPKTADMTASASISSNSLSADDTRNLIVDDTADLDSMSSFSSAESAKPARPAVPFGAIAAGTAGVSANPFADTADTTDTADLIGEITLQMKNLSTVMFALYARNDFDFFTKLVDIFDELDDLRVNLTHGLLTRFEEGLARKNLILLFNRIAKLMASSGGKINRGDRKTSARSGDSSGNASILSRDEKTAELFDQSATGSPAGTSAANENPARTPAGTPASTPAKIAQNQLLGALSPNYPLLSHAISFVPERNRKFSAIPASNILIDFKEVSGSSAVVPKGYDGMTALMYLRTAKRRLTQAFSITINPDQEVFLDNLSAALFTNLPASELVSGKIYLVAILTERIRLAANKKKDPAALKSIRKGICAGVADISRVFSRKKGHLASGEAHRFVIKLFSSYMIGGKGQPQDISALYPGINQKMAMSMAMANSGWGELVDRIISGSDKGVAVNPRAETLILSIKELKEETVAQADADTDAASDDASDADADSGFSTLSSPTAPRFGADVSDGANAAILCRLFNRYRDHCRQAGLLKPKRAYTQLFPNSYPFTEYTMDSIVSDESFAEVLVEFSVLIAFSAEIARSCRADVRKYLAAPDTYEAAMANYAPLNEFLGPPGIALNSAEELRSFVEALRAQVTAEHYPGTRWLSLQAMMVYAVEQSLELVEPMMEAAANGDSADGDSADGDSADFDGGSSAASAAVSVSASASADLLSGLNLRISVSAITSAAQFISTLLVTATSQPASLEHLAAIPRKGCFKLTGDLRTPAADLVAKLWDSLGDPASPEDFQRFQINRFAGRQRDIVGYSGSSLLADLFLFCMQRNARCRDVGAAVFWSIIAGEIAESDSLFALEQQCISALYDVFEKRAANKYRPEAAEIKAFVTELRRAANKLDVEDVSESTVSEFTETIASYLDTLAGLQSIPDGAEFDDDRTFYKLKISGYLLDVDRPELFQSFVADMYESNLGKENYTQAALSLQLLADTYDWDTAAYLPPSDNPPFPRQTMFRRKAELYRIISAQFARGNRLEQAVAVYKDLVSAYERYNYDLQGLSYSHGELSHLYAAMQTTDSLDPTFFKISFIGFGFPESIRGKQFIYEGLPYEHITSINHRLIRLYPGSRIISNDEEAAKLLGDTPFGRYLHVKTVQKKRAAALGGSAAAIAAAVTTNGAATVAATTGARTTATATAGAAATSRLDAFVVVRRLPGSSSATTLWTEEATYVTYMTFPTLMNRSEIQRTAVVKLSPVKNAIRQLLKQHDELVGLEALIHQNLRDNVSLPSIASSALFGNLSRVLAGTVDSPVNGGMGQYRVFSDKSCEVEMAAANDEPLPEYQTDSRDLKQCLNGLVGLLCRLLKLHGLIVPEGLLSQHQAMLELFGDNFRSEIKELRLDMTTPLDYDILMQSLTSTAFNSAKKYSTAKTNILRLFSITLLSAKHVTLSINAFAGKVFAYAFFRLPDISHGLTFLLNTKISHYRLIYDICANNKLPIKTSQSRDSIEHDSKAHDQATRDTNSYFAALDQLIPIFPPYLQELMTNEPRKTRFKIEKDFLNSINPPQQKIKGINETRGPWCRRWASLDNIDLFCSFMRHYLIAVAQYLADKNPSFDISENQVFALPGFMCLLTHIYEIANFQIHQKLIQKKQERQQSLANANATIPGGIASAGTSPNASATNTPPQTPQPQTLQPHIPPGTGYTATDKLSRMLRDFLVNPRGPAEPLLIRGVIKSFENVLKLLVCQTRILETFMVDQVFSLFIDLVKNVQDHDSCIDWQFWIDVWMKLLHSRSIALELRALSILYQCWDSIPEVTCDNTHDIISRDHVYLKSSLGLELVSGELFSRFFGHYLSLVRCYYIRFVVWKVLGVDSLDISTKTLFNRSKLVEMMNNELERTYQLTKEVHFKPTDPLATKRMVIKATEATSNGKKEIVRMLPYEILDDAAYSCANLALQDVESESSESIENAGNIDESTVSLPESSRSSLASIGTLKNSSKTSQLTPACSQSKLSLRLAPSWMSKLFGHKKKEGLVEKRRSEVPRKPTVPRHTGPRIPRSTSTPLLHRIAEDDFETLLHSPPRISSSASSSPSTSTKSSSPSLLSSMNSTSSSQSSLSSLDYLDQFTSSRKFIMSVQRLQNDKKTHSLKFVPPEFNFESTEVSKAPYRFQLVTNDAKLIAKFQSLHDLNTLHCRPFLKDSTFVCNSHPRLPKVNVGSEMDLEIDSVDINLDVDVDIDIDVRADNLPHLQTAIKFGGSDNRAATPDSAIYFSARSSPNMAETSRTDLVDSDTVLHSSSQFANAIYEFNFCVSEFERFIYNRLAESHYEDMVDKLKEEIPNLSVEDIDGY</sequence>
<name>A0A875S5J9_EENNA</name>
<dbReference type="RefSeq" id="XP_038778039.1">
    <property type="nucleotide sequence ID" value="XM_038922111.1"/>
</dbReference>
<organism evidence="4 5">
    <name type="scientific">Eeniella nana</name>
    <name type="common">Yeast</name>
    <name type="synonym">Brettanomyces nanus</name>
    <dbReference type="NCBI Taxonomy" id="13502"/>
    <lineage>
        <taxon>Eukaryota</taxon>
        <taxon>Fungi</taxon>
        <taxon>Dikarya</taxon>
        <taxon>Ascomycota</taxon>
        <taxon>Saccharomycotina</taxon>
        <taxon>Pichiomycetes</taxon>
        <taxon>Pichiales</taxon>
        <taxon>Pichiaceae</taxon>
        <taxon>Brettanomyces</taxon>
    </lineage>
</organism>
<dbReference type="InterPro" id="IPR027357">
    <property type="entry name" value="DOCKER_dom"/>
</dbReference>
<dbReference type="OrthoDB" id="18896at2759"/>
<evidence type="ECO:0000313" key="5">
    <source>
        <dbReference type="Proteomes" id="UP000662931"/>
    </source>
</evidence>
<dbReference type="CDD" id="cd11684">
    <property type="entry name" value="DHR2_DOCK"/>
    <property type="match status" value="1"/>
</dbReference>
<dbReference type="PROSITE" id="PS51651">
    <property type="entry name" value="DOCKER"/>
    <property type="match status" value="1"/>
</dbReference>
<evidence type="ECO:0000256" key="2">
    <source>
        <dbReference type="SAM" id="MobiDB-lite"/>
    </source>
</evidence>
<protein>
    <recommendedName>
        <fullName evidence="3">DOCKER domain-containing protein</fullName>
    </recommendedName>
</protein>
<dbReference type="PANTHER" id="PTHR45653">
    <property type="entry name" value="DEDICATOR OF CYTOKINESIS"/>
    <property type="match status" value="1"/>
</dbReference>
<evidence type="ECO:0000259" key="3">
    <source>
        <dbReference type="PROSITE" id="PS51651"/>
    </source>
</evidence>
<dbReference type="PANTHER" id="PTHR45653:SF10">
    <property type="entry name" value="MYOBLAST CITY, ISOFORM B"/>
    <property type="match status" value="1"/>
</dbReference>
<dbReference type="EMBL" id="CP064812">
    <property type="protein sequence ID" value="QPG74474.1"/>
    <property type="molecule type" value="Genomic_DNA"/>
</dbReference>
<feature type="region of interest" description="Disordered" evidence="2">
    <location>
        <begin position="1778"/>
        <end position="1812"/>
    </location>
</feature>
<feature type="region of interest" description="Disordered" evidence="2">
    <location>
        <begin position="602"/>
        <end position="625"/>
    </location>
</feature>
<dbReference type="GO" id="GO:0005085">
    <property type="term" value="F:guanyl-nucleotide exchange factor activity"/>
    <property type="evidence" value="ECO:0007669"/>
    <property type="project" value="InterPro"/>
</dbReference>
<dbReference type="InterPro" id="IPR026791">
    <property type="entry name" value="DOCK"/>
</dbReference>
<dbReference type="Pfam" id="PF08578">
    <property type="entry name" value="DUF1765"/>
    <property type="match status" value="1"/>
</dbReference>
<feature type="compositionally biased region" description="Low complexity" evidence="2">
    <location>
        <begin position="327"/>
        <end position="338"/>
    </location>
</feature>
<feature type="region of interest" description="Disordered" evidence="2">
    <location>
        <begin position="2184"/>
        <end position="2223"/>
    </location>
</feature>